<evidence type="ECO:0000256" key="14">
    <source>
        <dbReference type="RuleBase" id="RU363042"/>
    </source>
</evidence>
<reference evidence="15 16" key="1">
    <citation type="journal article" date="2010" name="Int. J. Syst. Evol. Microbiol.">
        <title>Vagococcus penaei sp. nov., isolated from spoilage microbiota of cooked shrimp (Penaeus vannamei).</title>
        <authorList>
            <person name="Jaffres E."/>
            <person name="Prevost H."/>
            <person name="Rossero A."/>
            <person name="Joffraud J.J."/>
            <person name="Dousset X."/>
        </authorList>
    </citation>
    <scope>NUCLEOTIDE SEQUENCE [LARGE SCALE GENOMIC DNA]</scope>
    <source>
        <strain evidence="15 16">CD276</strain>
    </source>
</reference>
<dbReference type="InterPro" id="IPR022791">
    <property type="entry name" value="L-PG_synthase/AglD"/>
</dbReference>
<dbReference type="OrthoDB" id="145485at2"/>
<dbReference type="KEGG" id="vpi:BW732_01985"/>
<proteinExistence type="inferred from homology"/>
<feature type="transmembrane region" description="Helical" evidence="14">
    <location>
        <begin position="448"/>
        <end position="467"/>
    </location>
</feature>
<keyword evidence="8 14" id="KW-1133">Transmembrane helix</keyword>
<dbReference type="GO" id="GO:0050071">
    <property type="term" value="F:phosphatidylglycerol lysyltransferase activity"/>
    <property type="evidence" value="ECO:0007669"/>
    <property type="project" value="UniProtKB-EC"/>
</dbReference>
<dbReference type="InterPro" id="IPR024320">
    <property type="entry name" value="LPG_synthase_C"/>
</dbReference>
<feature type="transmembrane region" description="Helical" evidence="14">
    <location>
        <begin position="358"/>
        <end position="379"/>
    </location>
</feature>
<feature type="transmembrane region" description="Helical" evidence="14">
    <location>
        <begin position="386"/>
        <end position="403"/>
    </location>
</feature>
<evidence type="ECO:0000256" key="6">
    <source>
        <dbReference type="ARBA" id="ARBA00022679"/>
    </source>
</evidence>
<evidence type="ECO:0000256" key="10">
    <source>
        <dbReference type="ARBA" id="ARBA00023136"/>
    </source>
</evidence>
<evidence type="ECO:0000256" key="2">
    <source>
        <dbReference type="ARBA" id="ARBA00008627"/>
    </source>
</evidence>
<comment type="similarity">
    <text evidence="2 14">Belongs to the LPG synthase family.</text>
</comment>
<dbReference type="RefSeq" id="WP_077275215.1">
    <property type="nucleotide sequence ID" value="NZ_CP019609.1"/>
</dbReference>
<accession>A0A1Q2D426</accession>
<feature type="transmembrane region" description="Helical" evidence="14">
    <location>
        <begin position="322"/>
        <end position="346"/>
    </location>
</feature>
<comment type="function">
    <text evidence="14">Catalyzes the transfer of a lysyl group from L-lysyl-tRNA(Lys) to membrane-bound phosphatidylglycerol (PG), which produces lysylphosphatidylglycerol (LPG), a major component of the bacterial membrane with a positive net charge. LPG synthesis contributes to bacterial virulence as it is involved in the resistance mechanism against cationic antimicrobial peptides (CAMP) produces by the host's immune system (defensins, cathelicidins) and by the competing microorganisms.</text>
</comment>
<evidence type="ECO:0000256" key="7">
    <source>
        <dbReference type="ARBA" id="ARBA00022692"/>
    </source>
</evidence>
<comment type="subcellular location">
    <subcellularLocation>
        <location evidence="1 14">Cell membrane</location>
        <topology evidence="1 14">Multi-pass membrane protein</topology>
    </subcellularLocation>
</comment>
<feature type="transmembrane region" description="Helical" evidence="14">
    <location>
        <begin position="14"/>
        <end position="34"/>
    </location>
</feature>
<dbReference type="Proteomes" id="UP000188246">
    <property type="component" value="Chromosome"/>
</dbReference>
<dbReference type="PANTHER" id="PTHR34697">
    <property type="entry name" value="PHOSPHATIDYLGLYCEROL LYSYLTRANSFERASE"/>
    <property type="match status" value="1"/>
</dbReference>
<dbReference type="Pfam" id="PF09924">
    <property type="entry name" value="LPG_synthase_C"/>
    <property type="match status" value="1"/>
</dbReference>
<protein>
    <recommendedName>
        <fullName evidence="4 14">Phosphatidylglycerol lysyltransferase</fullName>
        <ecNumber evidence="3 14">2.3.2.3</ecNumber>
    </recommendedName>
    <alternativeName>
        <fullName evidence="12 14">Lysylphosphatidylglycerol synthase</fullName>
    </alternativeName>
</protein>
<keyword evidence="11 14" id="KW-0046">Antibiotic resistance</keyword>
<feature type="transmembrane region" description="Helical" evidence="14">
    <location>
        <begin position="233"/>
        <end position="251"/>
    </location>
</feature>
<organism evidence="15 16">
    <name type="scientific">Vagococcus penaei</name>
    <dbReference type="NCBI Taxonomy" id="633807"/>
    <lineage>
        <taxon>Bacteria</taxon>
        <taxon>Bacillati</taxon>
        <taxon>Bacillota</taxon>
        <taxon>Bacilli</taxon>
        <taxon>Lactobacillales</taxon>
        <taxon>Enterococcaceae</taxon>
        <taxon>Vagococcus</taxon>
    </lineage>
</organism>
<gene>
    <name evidence="14" type="primary">mprF</name>
    <name evidence="15" type="ORF">BW732_01985</name>
</gene>
<keyword evidence="7 14" id="KW-0812">Transmembrane</keyword>
<dbReference type="GO" id="GO:0006629">
    <property type="term" value="P:lipid metabolic process"/>
    <property type="evidence" value="ECO:0007669"/>
    <property type="project" value="UniProtKB-KW"/>
</dbReference>
<feature type="transmembrane region" description="Helical" evidence="14">
    <location>
        <begin position="200"/>
        <end position="221"/>
    </location>
</feature>
<dbReference type="PANTHER" id="PTHR34697:SF2">
    <property type="entry name" value="PHOSPHATIDYLGLYCEROL LYSYLTRANSFERASE"/>
    <property type="match status" value="1"/>
</dbReference>
<dbReference type="SUPFAM" id="SSF55729">
    <property type="entry name" value="Acyl-CoA N-acyltransferases (Nat)"/>
    <property type="match status" value="1"/>
</dbReference>
<feature type="transmembrane region" description="Helical" evidence="14">
    <location>
        <begin position="134"/>
        <end position="159"/>
    </location>
</feature>
<evidence type="ECO:0000256" key="8">
    <source>
        <dbReference type="ARBA" id="ARBA00022989"/>
    </source>
</evidence>
<sequence>MKKIIALGKKYSNYLKVIFVASVVLIVIHELKAIAKTISFNQLKDIFGTLSWETISLMAIIGLISVVPMLGYDIILTKLLNVDVKKRYLIESSWMINTTNNIVGFGGLISMGLRSQLYGQGKRNKDVIQALSKILLLLMAGLSVYSLLALVLVFFGHTTDYVEQYWPWLLIGALYFPVVFVVSIIKKDDYVGNMTSETRLGLLLTSFLEWTGVAVSFILIGKLMGIHFSTWQILPMFIAASVIGIISLIPGELGSFDVLMILGLSAMGISREQVVAWILLYRLFYYIIPFLVGILLFGRTLSSQLNDRFEGIPAKITSQVSLKIIVFLMYFTGFMLCLSATIPQAFIDHTWLVRFDPFYLPIISQFPLLFMGAAFFMIGRGLSSKIKRAFVPALVVLTLSMLYSVWQYFYWPFVIFVLILFALAFLARPELYRKQLIYSWEMMTKDGILGFGLVILYLIVGFVTIRTHIFHHHSNQSNFFIFPSDKLWFAGLVSIVIIFTFILLLMRYFENKRVVIGDELNDERVLSVLTTYGGNTDSQLVFLNDKRVYFYQNAQGEDTAYLQFAIYRDKCIVMSDPSGDSADFKDLLLNFIQECDVYGYSPIFYEVSESIVLQLHEAGFGFIKMGEDAQVRLQDFTTTGKKKKGLRSVMNQVTKAGCTMEMIHPPFSAETMAELQAVSDDWLGGRTEKGFSLGFFSEDYLQRAPIAVVKDSEGAIVAFANIMPTYTDDTITIDLMRYSSKAPSGIMDYLFISLFEQLRDDNYQLFNLGMAPFSNVGTTKYSFVQERIAFLIYKYGNRFYSFQGLRAYKEKYASFWRPRYTAYSRHDFLAYVMLSLLLNDNRPVTKKSKKKKKKN</sequence>
<keyword evidence="9 14" id="KW-0443">Lipid metabolism</keyword>
<evidence type="ECO:0000256" key="12">
    <source>
        <dbReference type="ARBA" id="ARBA00031899"/>
    </source>
</evidence>
<keyword evidence="5" id="KW-1003">Cell membrane</keyword>
<dbReference type="GO" id="GO:0055091">
    <property type="term" value="P:phospholipid homeostasis"/>
    <property type="evidence" value="ECO:0007669"/>
    <property type="project" value="TreeGrafter"/>
</dbReference>
<keyword evidence="10 14" id="KW-0472">Membrane</keyword>
<dbReference type="GO" id="GO:0046677">
    <property type="term" value="P:response to antibiotic"/>
    <property type="evidence" value="ECO:0007669"/>
    <property type="project" value="UniProtKB-KW"/>
</dbReference>
<feature type="transmembrane region" description="Helical" evidence="14">
    <location>
        <begin position="487"/>
        <end position="506"/>
    </location>
</feature>
<dbReference type="GO" id="GO:0005886">
    <property type="term" value="C:plasma membrane"/>
    <property type="evidence" value="ECO:0007669"/>
    <property type="project" value="UniProtKB-SubCell"/>
</dbReference>
<evidence type="ECO:0000256" key="13">
    <source>
        <dbReference type="ARBA" id="ARBA00047540"/>
    </source>
</evidence>
<feature type="transmembrane region" description="Helical" evidence="14">
    <location>
        <begin position="409"/>
        <end position="427"/>
    </location>
</feature>
<dbReference type="NCBIfam" id="NF033480">
    <property type="entry name" value="bifunc_MprF"/>
    <property type="match status" value="1"/>
</dbReference>
<dbReference type="InterPro" id="IPR016181">
    <property type="entry name" value="Acyl_CoA_acyltransferase"/>
</dbReference>
<feature type="transmembrane region" description="Helical" evidence="14">
    <location>
        <begin position="165"/>
        <end position="185"/>
    </location>
</feature>
<evidence type="ECO:0000256" key="11">
    <source>
        <dbReference type="ARBA" id="ARBA00023251"/>
    </source>
</evidence>
<feature type="transmembrane region" description="Helical" evidence="14">
    <location>
        <begin position="94"/>
        <end position="113"/>
    </location>
</feature>
<evidence type="ECO:0000256" key="9">
    <source>
        <dbReference type="ARBA" id="ARBA00023098"/>
    </source>
</evidence>
<keyword evidence="16" id="KW-1185">Reference proteome</keyword>
<name>A0A1Q2D426_9ENTE</name>
<feature type="transmembrane region" description="Helical" evidence="14">
    <location>
        <begin position="284"/>
        <end position="301"/>
    </location>
</feature>
<evidence type="ECO:0000256" key="5">
    <source>
        <dbReference type="ARBA" id="ARBA00022475"/>
    </source>
</evidence>
<dbReference type="AlphaFoldDB" id="A0A1Q2D426"/>
<comment type="catalytic activity">
    <reaction evidence="13 14">
        <text>L-lysyl-tRNA(Lys) + a 1,2-diacyl-sn-glycero-3-phospho-(1'-sn-glycerol) = a 1,2-diacyl-sn-glycero-3-phospho-1'-(3'-O-L-lysyl)-sn-glycerol + tRNA(Lys)</text>
        <dbReference type="Rhea" id="RHEA:10668"/>
        <dbReference type="Rhea" id="RHEA-COMP:9696"/>
        <dbReference type="Rhea" id="RHEA-COMP:9697"/>
        <dbReference type="ChEBI" id="CHEBI:64716"/>
        <dbReference type="ChEBI" id="CHEBI:75792"/>
        <dbReference type="ChEBI" id="CHEBI:78442"/>
        <dbReference type="ChEBI" id="CHEBI:78529"/>
        <dbReference type="EC" id="2.3.2.3"/>
    </reaction>
</comment>
<dbReference type="EC" id="2.3.2.3" evidence="3 14"/>
<feature type="transmembrane region" description="Helical" evidence="14">
    <location>
        <begin position="55"/>
        <end position="74"/>
    </location>
</feature>
<evidence type="ECO:0000256" key="3">
    <source>
        <dbReference type="ARBA" id="ARBA00012014"/>
    </source>
</evidence>
<dbReference type="EMBL" id="CP019609">
    <property type="protein sequence ID" value="AQP53118.1"/>
    <property type="molecule type" value="Genomic_DNA"/>
</dbReference>
<evidence type="ECO:0000256" key="1">
    <source>
        <dbReference type="ARBA" id="ARBA00004651"/>
    </source>
</evidence>
<keyword evidence="6 14" id="KW-0808">Transferase</keyword>
<evidence type="ECO:0000256" key="4">
    <source>
        <dbReference type="ARBA" id="ARBA00021546"/>
    </source>
</evidence>
<evidence type="ECO:0000313" key="16">
    <source>
        <dbReference type="Proteomes" id="UP000188246"/>
    </source>
</evidence>
<dbReference type="STRING" id="633807.BW732_01985"/>
<evidence type="ECO:0000313" key="15">
    <source>
        <dbReference type="EMBL" id="AQP53118.1"/>
    </source>
</evidence>
<dbReference type="Pfam" id="PF03706">
    <property type="entry name" value="LPG_synthase_TM"/>
    <property type="match status" value="1"/>
</dbReference>
<dbReference type="InterPro" id="IPR051211">
    <property type="entry name" value="PG_lysyltransferase"/>
</dbReference>